<gene>
    <name evidence="1" type="ORF">Tci_854606</name>
</gene>
<accession>A0A699RAF4</accession>
<proteinExistence type="predicted"/>
<dbReference type="EMBL" id="BKCJ011085539">
    <property type="protein sequence ID" value="GFC82636.1"/>
    <property type="molecule type" value="Genomic_DNA"/>
</dbReference>
<protein>
    <submittedName>
        <fullName evidence="1">Uncharacterized protein</fullName>
    </submittedName>
</protein>
<evidence type="ECO:0000313" key="1">
    <source>
        <dbReference type="EMBL" id="GFC82636.1"/>
    </source>
</evidence>
<sequence length="158" mass="18579">MLNIWRQSRPFTAYIKGNEESVMQEVSTKLGLLHYNEYYSIDTVLYQKDDLVPGQPEGWRWLRDIRVAFEHENFFGSGLFKEISHLLLTNCDLRVLVAYPDGRVETELTYLHSIISGNRNATTFSQDESFLLIFGHEDGFRWEGMVYKSDKWKKLSIM</sequence>
<organism evidence="1">
    <name type="scientific">Tanacetum cinerariifolium</name>
    <name type="common">Dalmatian daisy</name>
    <name type="synonym">Chrysanthemum cinerariifolium</name>
    <dbReference type="NCBI Taxonomy" id="118510"/>
    <lineage>
        <taxon>Eukaryota</taxon>
        <taxon>Viridiplantae</taxon>
        <taxon>Streptophyta</taxon>
        <taxon>Embryophyta</taxon>
        <taxon>Tracheophyta</taxon>
        <taxon>Spermatophyta</taxon>
        <taxon>Magnoliopsida</taxon>
        <taxon>eudicotyledons</taxon>
        <taxon>Gunneridae</taxon>
        <taxon>Pentapetalae</taxon>
        <taxon>asterids</taxon>
        <taxon>campanulids</taxon>
        <taxon>Asterales</taxon>
        <taxon>Asteraceae</taxon>
        <taxon>Asteroideae</taxon>
        <taxon>Anthemideae</taxon>
        <taxon>Anthemidinae</taxon>
        <taxon>Tanacetum</taxon>
    </lineage>
</organism>
<comment type="caution">
    <text evidence="1">The sequence shown here is derived from an EMBL/GenBank/DDBJ whole genome shotgun (WGS) entry which is preliminary data.</text>
</comment>
<name>A0A699RAF4_TANCI</name>
<reference evidence="1" key="1">
    <citation type="journal article" date="2019" name="Sci. Rep.">
        <title>Draft genome of Tanacetum cinerariifolium, the natural source of mosquito coil.</title>
        <authorList>
            <person name="Yamashiro T."/>
            <person name="Shiraishi A."/>
            <person name="Satake H."/>
            <person name="Nakayama K."/>
        </authorList>
    </citation>
    <scope>NUCLEOTIDE SEQUENCE</scope>
</reference>
<dbReference type="AlphaFoldDB" id="A0A699RAF4"/>